<name>A0AA39V6P8_9LECA</name>
<feature type="compositionally biased region" description="Acidic residues" evidence="1">
    <location>
        <begin position="109"/>
        <end position="125"/>
    </location>
</feature>
<feature type="transmembrane region" description="Helical" evidence="2">
    <location>
        <begin position="12"/>
        <end position="32"/>
    </location>
</feature>
<protein>
    <submittedName>
        <fullName evidence="3">Uncharacterized protein</fullName>
    </submittedName>
</protein>
<evidence type="ECO:0000313" key="3">
    <source>
        <dbReference type="EMBL" id="KAK0508530.1"/>
    </source>
</evidence>
<gene>
    <name evidence="3" type="ORF">JMJ35_008806</name>
</gene>
<accession>A0AA39V6P8</accession>
<proteinExistence type="predicted"/>
<feature type="compositionally biased region" description="Basic and acidic residues" evidence="1">
    <location>
        <begin position="126"/>
        <end position="138"/>
    </location>
</feature>
<evidence type="ECO:0000256" key="2">
    <source>
        <dbReference type="SAM" id="Phobius"/>
    </source>
</evidence>
<keyword evidence="2" id="KW-0472">Membrane</keyword>
<dbReference type="EMBL" id="JAFEKC020000020">
    <property type="protein sequence ID" value="KAK0508530.1"/>
    <property type="molecule type" value="Genomic_DNA"/>
</dbReference>
<organism evidence="3 4">
    <name type="scientific">Cladonia borealis</name>
    <dbReference type="NCBI Taxonomy" id="184061"/>
    <lineage>
        <taxon>Eukaryota</taxon>
        <taxon>Fungi</taxon>
        <taxon>Dikarya</taxon>
        <taxon>Ascomycota</taxon>
        <taxon>Pezizomycotina</taxon>
        <taxon>Lecanoromycetes</taxon>
        <taxon>OSLEUM clade</taxon>
        <taxon>Lecanoromycetidae</taxon>
        <taxon>Lecanorales</taxon>
        <taxon>Lecanorineae</taxon>
        <taxon>Cladoniaceae</taxon>
        <taxon>Cladonia</taxon>
    </lineage>
</organism>
<dbReference type="Proteomes" id="UP001166286">
    <property type="component" value="Unassembled WGS sequence"/>
</dbReference>
<sequence length="364" mass="41386">MDTDSNKNEVRMSLTSNFLSFCCFLVTAYYILKLFKQSQDGPMLEPSLGRPYMGGQDILRTSEVRSGDQSENAGTGNESSEEKDEVGHDEHKESFGVEEGKTDEAFLSESEEGGAMELSEQEDGPQEGKEEEVQKGEEKENEEAQPQSNRKRSRTITADNNPTSAAPGKKQRIINPPRKPTPGLLKFHTKRYRLYDATIQNRGAAVEGPFRHFGQFDDYALYINPNLQDPEFEQIPHSGVRLDDLTVSKVLKYYGRTILRTRWPAEFDQQGMIRATRVPLGRAAKRWVDRGERDVDEKLVKREGWYYLSWGGIHTLMGKEGLDADRYWVRPSHESFKCPGLGFKISDWAKVQLAPEHPADPTFL</sequence>
<dbReference type="AlphaFoldDB" id="A0AA39V6P8"/>
<comment type="caution">
    <text evidence="3">The sequence shown here is derived from an EMBL/GenBank/DDBJ whole genome shotgun (WGS) entry which is preliminary data.</text>
</comment>
<evidence type="ECO:0000313" key="4">
    <source>
        <dbReference type="Proteomes" id="UP001166286"/>
    </source>
</evidence>
<keyword evidence="2" id="KW-0812">Transmembrane</keyword>
<feature type="region of interest" description="Disordered" evidence="1">
    <location>
        <begin position="62"/>
        <end position="184"/>
    </location>
</feature>
<reference evidence="3" key="1">
    <citation type="submission" date="2023-03" db="EMBL/GenBank/DDBJ databases">
        <title>Complete genome of Cladonia borealis.</title>
        <authorList>
            <person name="Park H."/>
        </authorList>
    </citation>
    <scope>NUCLEOTIDE SEQUENCE</scope>
    <source>
        <strain evidence="3">ANT050790</strain>
    </source>
</reference>
<feature type="compositionally biased region" description="Polar residues" evidence="1">
    <location>
        <begin position="155"/>
        <end position="164"/>
    </location>
</feature>
<evidence type="ECO:0000256" key="1">
    <source>
        <dbReference type="SAM" id="MobiDB-lite"/>
    </source>
</evidence>
<keyword evidence="2" id="KW-1133">Transmembrane helix</keyword>
<keyword evidence="4" id="KW-1185">Reference proteome</keyword>
<feature type="compositionally biased region" description="Basic and acidic residues" evidence="1">
    <location>
        <begin position="85"/>
        <end position="104"/>
    </location>
</feature>
<feature type="compositionally biased region" description="Polar residues" evidence="1">
    <location>
        <begin position="69"/>
        <end position="78"/>
    </location>
</feature>